<gene>
    <name evidence="1" type="ORF">ES288_A12G123300v1</name>
</gene>
<dbReference type="AlphaFoldDB" id="A0A5D2E8B2"/>
<dbReference type="Proteomes" id="UP000323506">
    <property type="component" value="Chromosome A12"/>
</dbReference>
<sequence length="77" mass="9150">MCFFAGDGETKGLWMECENRCTLIQVCLRKTMLRLDDPDRRPFSIRCVIQFLFSNIFLNFLKLNWNFLKNAKVPADR</sequence>
<accession>A0A5D2E8B2</accession>
<keyword evidence="2" id="KW-1185">Reference proteome</keyword>
<proteinExistence type="predicted"/>
<evidence type="ECO:0000313" key="1">
    <source>
        <dbReference type="EMBL" id="TYG89723.1"/>
    </source>
</evidence>
<organism evidence="1 2">
    <name type="scientific">Gossypium darwinii</name>
    <name type="common">Darwin's cotton</name>
    <name type="synonym">Gossypium barbadense var. darwinii</name>
    <dbReference type="NCBI Taxonomy" id="34276"/>
    <lineage>
        <taxon>Eukaryota</taxon>
        <taxon>Viridiplantae</taxon>
        <taxon>Streptophyta</taxon>
        <taxon>Embryophyta</taxon>
        <taxon>Tracheophyta</taxon>
        <taxon>Spermatophyta</taxon>
        <taxon>Magnoliopsida</taxon>
        <taxon>eudicotyledons</taxon>
        <taxon>Gunneridae</taxon>
        <taxon>Pentapetalae</taxon>
        <taxon>rosids</taxon>
        <taxon>malvids</taxon>
        <taxon>Malvales</taxon>
        <taxon>Malvaceae</taxon>
        <taxon>Malvoideae</taxon>
        <taxon>Gossypium</taxon>
    </lineage>
</organism>
<protein>
    <submittedName>
        <fullName evidence="1">Uncharacterized protein</fullName>
    </submittedName>
</protein>
<dbReference type="EMBL" id="CM017699">
    <property type="protein sequence ID" value="TYG89723.1"/>
    <property type="molecule type" value="Genomic_DNA"/>
</dbReference>
<reference evidence="1 2" key="1">
    <citation type="submission" date="2019-06" db="EMBL/GenBank/DDBJ databases">
        <title>WGS assembly of Gossypium darwinii.</title>
        <authorList>
            <person name="Chen Z.J."/>
            <person name="Sreedasyam A."/>
            <person name="Ando A."/>
            <person name="Song Q."/>
            <person name="De L."/>
            <person name="Hulse-Kemp A."/>
            <person name="Ding M."/>
            <person name="Ye W."/>
            <person name="Kirkbride R."/>
            <person name="Jenkins J."/>
            <person name="Plott C."/>
            <person name="Lovell J."/>
            <person name="Lin Y.-M."/>
            <person name="Vaughn R."/>
            <person name="Liu B."/>
            <person name="Li W."/>
            <person name="Simpson S."/>
            <person name="Scheffler B."/>
            <person name="Saski C."/>
            <person name="Grover C."/>
            <person name="Hu G."/>
            <person name="Conover J."/>
            <person name="Carlson J."/>
            <person name="Shu S."/>
            <person name="Boston L."/>
            <person name="Williams M."/>
            <person name="Peterson D."/>
            <person name="Mcgee K."/>
            <person name="Jones D."/>
            <person name="Wendel J."/>
            <person name="Stelly D."/>
            <person name="Grimwood J."/>
            <person name="Schmutz J."/>
        </authorList>
    </citation>
    <scope>NUCLEOTIDE SEQUENCE [LARGE SCALE GENOMIC DNA]</scope>
    <source>
        <strain evidence="1">1808015.09</strain>
    </source>
</reference>
<evidence type="ECO:0000313" key="2">
    <source>
        <dbReference type="Proteomes" id="UP000323506"/>
    </source>
</evidence>
<name>A0A5D2E8B2_GOSDA</name>